<evidence type="ECO:0000256" key="1">
    <source>
        <dbReference type="SAM" id="MobiDB-lite"/>
    </source>
</evidence>
<keyword evidence="3" id="KW-1185">Reference proteome</keyword>
<gene>
    <name evidence="2" type="ORF">WJX72_005506</name>
</gene>
<dbReference type="AlphaFoldDB" id="A0AAW1R7L2"/>
<proteinExistence type="predicted"/>
<reference evidence="2 3" key="1">
    <citation type="journal article" date="2024" name="Nat. Commun.">
        <title>Phylogenomics reveals the evolutionary origins of lichenization in chlorophyte algae.</title>
        <authorList>
            <person name="Puginier C."/>
            <person name="Libourel C."/>
            <person name="Otte J."/>
            <person name="Skaloud P."/>
            <person name="Haon M."/>
            <person name="Grisel S."/>
            <person name="Petersen M."/>
            <person name="Berrin J.G."/>
            <person name="Delaux P.M."/>
            <person name="Dal Grande F."/>
            <person name="Keller J."/>
        </authorList>
    </citation>
    <scope>NUCLEOTIDE SEQUENCE [LARGE SCALE GENOMIC DNA]</scope>
    <source>
        <strain evidence="2 3">SAG 2043</strain>
    </source>
</reference>
<name>A0AAW1R7L2_9CHLO</name>
<comment type="caution">
    <text evidence="2">The sequence shown here is derived from an EMBL/GenBank/DDBJ whole genome shotgun (WGS) entry which is preliminary data.</text>
</comment>
<feature type="region of interest" description="Disordered" evidence="1">
    <location>
        <begin position="47"/>
        <end position="71"/>
    </location>
</feature>
<evidence type="ECO:0000313" key="2">
    <source>
        <dbReference type="EMBL" id="KAK9829386.1"/>
    </source>
</evidence>
<evidence type="ECO:0000313" key="3">
    <source>
        <dbReference type="Proteomes" id="UP001489004"/>
    </source>
</evidence>
<protein>
    <submittedName>
        <fullName evidence="2">Uncharacterized protein</fullName>
    </submittedName>
</protein>
<sequence>MSSASCPPKTNKLLRLSANGGGMYYAAVVFLFQDNWSAKYPAAELLPAGPFPEAPQPRPDCSRPQGSQAHI</sequence>
<accession>A0AAW1R7L2</accession>
<dbReference type="EMBL" id="JALJOR010000001">
    <property type="protein sequence ID" value="KAK9829386.1"/>
    <property type="molecule type" value="Genomic_DNA"/>
</dbReference>
<dbReference type="Proteomes" id="UP001489004">
    <property type="component" value="Unassembled WGS sequence"/>
</dbReference>
<organism evidence="2 3">
    <name type="scientific">[Myrmecia] bisecta</name>
    <dbReference type="NCBI Taxonomy" id="41462"/>
    <lineage>
        <taxon>Eukaryota</taxon>
        <taxon>Viridiplantae</taxon>
        <taxon>Chlorophyta</taxon>
        <taxon>core chlorophytes</taxon>
        <taxon>Trebouxiophyceae</taxon>
        <taxon>Trebouxiales</taxon>
        <taxon>Trebouxiaceae</taxon>
        <taxon>Myrmecia</taxon>
    </lineage>
</organism>
<feature type="compositionally biased region" description="Pro residues" evidence="1">
    <location>
        <begin position="49"/>
        <end position="58"/>
    </location>
</feature>